<evidence type="ECO:0000313" key="2">
    <source>
        <dbReference type="Proteomes" id="UP001652662"/>
    </source>
</evidence>
<dbReference type="PANTHER" id="PTHR31866">
    <property type="entry name" value="GENE 4779-RELATED"/>
    <property type="match status" value="1"/>
</dbReference>
<feature type="region of interest" description="Disordered" evidence="1">
    <location>
        <begin position="1"/>
        <end position="100"/>
    </location>
</feature>
<feature type="region of interest" description="Disordered" evidence="1">
    <location>
        <begin position="146"/>
        <end position="256"/>
    </location>
</feature>
<gene>
    <name evidence="3" type="primary">LOC103565690</name>
</gene>
<feature type="region of interest" description="Disordered" evidence="1">
    <location>
        <begin position="375"/>
        <end position="500"/>
    </location>
</feature>
<feature type="compositionally biased region" description="Low complexity" evidence="1">
    <location>
        <begin position="487"/>
        <end position="499"/>
    </location>
</feature>
<proteinExistence type="predicted"/>
<accession>A0ABM4N3N5</accession>
<organism evidence="2 3">
    <name type="scientific">Equus przewalskii</name>
    <name type="common">Przewalski's horse</name>
    <name type="synonym">Equus caballus przewalskii</name>
    <dbReference type="NCBI Taxonomy" id="9798"/>
    <lineage>
        <taxon>Eukaryota</taxon>
        <taxon>Metazoa</taxon>
        <taxon>Chordata</taxon>
        <taxon>Craniata</taxon>
        <taxon>Vertebrata</taxon>
        <taxon>Euteleostomi</taxon>
        <taxon>Mammalia</taxon>
        <taxon>Eutheria</taxon>
        <taxon>Laurasiatheria</taxon>
        <taxon>Perissodactyla</taxon>
        <taxon>Equidae</taxon>
        <taxon>Equus</taxon>
    </lineage>
</organism>
<dbReference type="Pfam" id="PF15483">
    <property type="entry name" value="DUF4641"/>
    <property type="match status" value="1"/>
</dbReference>
<protein>
    <submittedName>
        <fullName evidence="3">Uncharacterized protein CXorf49 homolog</fullName>
    </submittedName>
</protein>
<dbReference type="RefSeq" id="XP_070459563.1">
    <property type="nucleotide sequence ID" value="XM_070603462.1"/>
</dbReference>
<evidence type="ECO:0000313" key="3">
    <source>
        <dbReference type="RefSeq" id="XP_070459563.1"/>
    </source>
</evidence>
<reference evidence="3" key="1">
    <citation type="submission" date="2025-08" db="UniProtKB">
        <authorList>
            <consortium name="RefSeq"/>
        </authorList>
    </citation>
    <scope>IDENTIFICATION</scope>
    <source>
        <tissue evidence="3">Blood</tissue>
    </source>
</reference>
<dbReference type="GeneID" id="103565690"/>
<dbReference type="InterPro" id="IPR027822">
    <property type="entry name" value="DUF4641"/>
</dbReference>
<feature type="compositionally biased region" description="Polar residues" evidence="1">
    <location>
        <begin position="454"/>
        <end position="466"/>
    </location>
</feature>
<keyword evidence="2" id="KW-1185">Reference proteome</keyword>
<dbReference type="PANTHER" id="PTHR31866:SF1">
    <property type="entry name" value="GENE 4779-RELATED"/>
    <property type="match status" value="1"/>
</dbReference>
<sequence>MSSPDEESVLGTGFDPEGGERAVVCSAEPRALRTADLGPALGAPRSGEGEGGFLEPEGLESERHVMDSGGLVLRSRQGGPSFPADDRGAAVDSASRRAPRSAVNIVQQLTERGVWGVWRYRYPESCAARGSTVWAGPEAGAGFRGAPAPSWVASQPSSTAPLHFRGPEGSRAWGNPERGGRSRMGGPAGRGQPSAGGPVKLPSDPESSDEAREIQLTRMSFYPKEGGQAKTSGPEDPGDPPRRFSFPTRENLPHVPGSFLSSAARASTLAAERQTVGEMDFSSSQKVECVFWRKMGNRPSYQAADTAATASVLSRATPWKKAALGKKCPGAASQVAQGRIFPSWGQRASAAPPDPATFPPLCGVPLLVRRKKYPLAPAGTKQSKQPGTGEKSVARRTMESQPVEVAEEDIDPNSDPAPQGQPLAHRPEPCSPCMHREEGSSGDLNTRAAPQVPGNPQSLAPSQGNTVPREPAPSGDQEPLDRPPRPEGQQQPPGAEGCPRCLELQREVDDLKEQLAAVLSMADKFQSL</sequence>
<dbReference type="Proteomes" id="UP001652662">
    <property type="component" value="Chromosome X"/>
</dbReference>
<evidence type="ECO:0000256" key="1">
    <source>
        <dbReference type="SAM" id="MobiDB-lite"/>
    </source>
</evidence>
<name>A0ABM4N3N5_EQUPR</name>